<protein>
    <submittedName>
        <fullName evidence="1">Uncharacterized protein</fullName>
    </submittedName>
</protein>
<dbReference type="EMBL" id="JAESVN010000004">
    <property type="protein sequence ID" value="MBL4917764.1"/>
    <property type="molecule type" value="Genomic_DNA"/>
</dbReference>
<reference evidence="1" key="1">
    <citation type="submission" date="2021-01" db="EMBL/GenBank/DDBJ databases">
        <title>Tabrizicola alba sp. nov. a motile alkaliphilic bacterium isolated from a soda lake.</title>
        <authorList>
            <person name="Szuroczki S."/>
            <person name="Abbaszade G."/>
            <person name="Schumann P."/>
            <person name="Toth E."/>
        </authorList>
    </citation>
    <scope>NUCLEOTIDE SEQUENCE</scope>
    <source>
        <strain evidence="1">DMG-N-6</strain>
    </source>
</reference>
<gene>
    <name evidence="1" type="ORF">JL811_11080</name>
</gene>
<organism evidence="1 2">
    <name type="scientific">Szabonella alba</name>
    <dbReference type="NCBI Taxonomy" id="2804194"/>
    <lineage>
        <taxon>Bacteria</taxon>
        <taxon>Pseudomonadati</taxon>
        <taxon>Pseudomonadota</taxon>
        <taxon>Alphaproteobacteria</taxon>
        <taxon>Rhodobacterales</taxon>
        <taxon>Paracoccaceae</taxon>
        <taxon>Szabonella</taxon>
    </lineage>
</organism>
<keyword evidence="2" id="KW-1185">Reference proteome</keyword>
<comment type="caution">
    <text evidence="1">The sequence shown here is derived from an EMBL/GenBank/DDBJ whole genome shotgun (WGS) entry which is preliminary data.</text>
</comment>
<proteinExistence type="predicted"/>
<dbReference type="RefSeq" id="WP_202688689.1">
    <property type="nucleotide sequence ID" value="NZ_JAESVN010000004.1"/>
</dbReference>
<evidence type="ECO:0000313" key="1">
    <source>
        <dbReference type="EMBL" id="MBL4917764.1"/>
    </source>
</evidence>
<dbReference type="Proteomes" id="UP000648908">
    <property type="component" value="Unassembled WGS sequence"/>
</dbReference>
<sequence>MTQARASLKQSDLTRYAKAMRAAGIAEWRIEILPSKHVIIAGKVDDAAAGPDPDELLK</sequence>
<accession>A0A8K0Y2J1</accession>
<name>A0A8K0Y2J1_9RHOB</name>
<dbReference type="AlphaFoldDB" id="A0A8K0Y2J1"/>
<evidence type="ECO:0000313" key="2">
    <source>
        <dbReference type="Proteomes" id="UP000648908"/>
    </source>
</evidence>